<dbReference type="InterPro" id="IPR013320">
    <property type="entry name" value="ConA-like_dom_sf"/>
</dbReference>
<dbReference type="PANTHER" id="PTHR35332">
    <property type="entry name" value="REGULATION OF ENOLASE PROTEIN 1"/>
    <property type="match status" value="1"/>
</dbReference>
<gene>
    <name evidence="1" type="ORF">BJ984_000966</name>
</gene>
<dbReference type="Gene3D" id="2.60.120.200">
    <property type="match status" value="1"/>
</dbReference>
<dbReference type="AlphaFoldDB" id="A0A852S995"/>
<name>A0A852S995_9MICO</name>
<comment type="caution">
    <text evidence="1">The sequence shown here is derived from an EMBL/GenBank/DDBJ whole genome shotgun (WGS) entry which is preliminary data.</text>
</comment>
<dbReference type="Proteomes" id="UP000549913">
    <property type="component" value="Unassembled WGS sequence"/>
</dbReference>
<reference evidence="1 2" key="1">
    <citation type="submission" date="2020-07" db="EMBL/GenBank/DDBJ databases">
        <title>Sequencing the genomes of 1000 actinobacteria strains.</title>
        <authorList>
            <person name="Klenk H.-P."/>
        </authorList>
    </citation>
    <scope>NUCLEOTIDE SEQUENCE [LARGE SCALE GENOMIC DNA]</scope>
    <source>
        <strain evidence="1 2">DSM 26474</strain>
    </source>
</reference>
<organism evidence="1 2">
    <name type="scientific">Herbiconiux flava</name>
    <dbReference type="NCBI Taxonomy" id="881268"/>
    <lineage>
        <taxon>Bacteria</taxon>
        <taxon>Bacillati</taxon>
        <taxon>Actinomycetota</taxon>
        <taxon>Actinomycetes</taxon>
        <taxon>Micrococcales</taxon>
        <taxon>Microbacteriaceae</taxon>
        <taxon>Herbiconiux</taxon>
    </lineage>
</organism>
<proteinExistence type="predicted"/>
<sequence>MSEGVRVPWSEGAWTHPPVDAEERGEALVVTAVEGSDAWRETYYGFVHDSEHGLLAPFAVGTAMEVEFEAEFAEQFDQAGMFVRASADRWVKVGVEFADGLLQLGAVVTHGRSDWSVAPMPAWLGRRVLVRVSRGDDALIVRAAVDGGPLQFVRVIPFEASLEAQAGPLVAAPTRPGLTVRFLAWRRTPADVSLH</sequence>
<keyword evidence="2" id="KW-1185">Reference proteome</keyword>
<protein>
    <recommendedName>
        <fullName evidence="3">DUF1349 domain-containing protein</fullName>
    </recommendedName>
</protein>
<evidence type="ECO:0008006" key="3">
    <source>
        <dbReference type="Google" id="ProtNLM"/>
    </source>
</evidence>
<dbReference type="Pfam" id="PF07081">
    <property type="entry name" value="DUF1349"/>
    <property type="match status" value="1"/>
</dbReference>
<dbReference type="SUPFAM" id="SSF49899">
    <property type="entry name" value="Concanavalin A-like lectins/glucanases"/>
    <property type="match status" value="1"/>
</dbReference>
<dbReference type="RefSeq" id="WP_179547066.1">
    <property type="nucleotide sequence ID" value="NZ_BSEW01000001.1"/>
</dbReference>
<dbReference type="PANTHER" id="PTHR35332:SF2">
    <property type="entry name" value="REGULATION OF ENOLASE PROTEIN 1"/>
    <property type="match status" value="1"/>
</dbReference>
<dbReference type="EMBL" id="JACCBM010000001">
    <property type="protein sequence ID" value="NYD69808.1"/>
    <property type="molecule type" value="Genomic_DNA"/>
</dbReference>
<evidence type="ECO:0000313" key="2">
    <source>
        <dbReference type="Proteomes" id="UP000549913"/>
    </source>
</evidence>
<accession>A0A852S995</accession>
<dbReference type="InterPro" id="IPR009784">
    <property type="entry name" value="DUF1349"/>
</dbReference>
<evidence type="ECO:0000313" key="1">
    <source>
        <dbReference type="EMBL" id="NYD69808.1"/>
    </source>
</evidence>